<evidence type="ECO:0000313" key="2">
    <source>
        <dbReference type="EMBL" id="CAB4875618.1"/>
    </source>
</evidence>
<dbReference type="AlphaFoldDB" id="A0A6J7E0W0"/>
<dbReference type="Pfam" id="PF03147">
    <property type="entry name" value="FDX-ACB"/>
    <property type="match status" value="1"/>
</dbReference>
<dbReference type="EMBL" id="CAFBLN010000050">
    <property type="protein sequence ID" value="CAB4875618.1"/>
    <property type="molecule type" value="Genomic_DNA"/>
</dbReference>
<organism evidence="2">
    <name type="scientific">freshwater metagenome</name>
    <dbReference type="NCBI Taxonomy" id="449393"/>
    <lineage>
        <taxon>unclassified sequences</taxon>
        <taxon>metagenomes</taxon>
        <taxon>ecological metagenomes</taxon>
    </lineage>
</organism>
<evidence type="ECO:0000259" key="1">
    <source>
        <dbReference type="PROSITE" id="PS51447"/>
    </source>
</evidence>
<dbReference type="Gene3D" id="3.30.70.380">
    <property type="entry name" value="Ferrodoxin-fold anticodon-binding domain"/>
    <property type="match status" value="1"/>
</dbReference>
<feature type="domain" description="FDX-ACB" evidence="1">
    <location>
        <begin position="165"/>
        <end position="256"/>
    </location>
</feature>
<dbReference type="SUPFAM" id="SSF54991">
    <property type="entry name" value="Anticodon-binding domain of PheRS"/>
    <property type="match status" value="1"/>
</dbReference>
<gene>
    <name evidence="2" type="ORF">UFOPK3381_01059</name>
</gene>
<accession>A0A6J7E0W0</accession>
<dbReference type="Gene3D" id="3.30.930.10">
    <property type="entry name" value="Bira Bifunctional Protein, Domain 2"/>
    <property type="match status" value="1"/>
</dbReference>
<dbReference type="InterPro" id="IPR005121">
    <property type="entry name" value="Fdx_antiC-bd"/>
</dbReference>
<dbReference type="SMART" id="SM00896">
    <property type="entry name" value="FDX-ACB"/>
    <property type="match status" value="1"/>
</dbReference>
<protein>
    <submittedName>
        <fullName evidence="2">Unannotated protein</fullName>
    </submittedName>
</protein>
<sequence length="256" mass="27297">MVRAWLRNADRGFANEAIFEIGVVAQHPDVAPAPRVARGGEAGATTLQLPHEREVVTAVLGREGDDAQSAVASWSVIADRLALLEVEVRDGVAPLGWHPTRYADLVDVATGAVAGRVGEVDPALLDSLASQQFSGRRLGLLELDFSVLVEPTKILRRDVKTPVPSRFPSANFDLALVTPTSVSALRLRSALRVASDTVESVELFDVYQGAGLATNVRSLTYAIRLSREDGTLSEEAILAARTALLDAATQLGAVLR</sequence>
<proteinExistence type="predicted"/>
<dbReference type="PROSITE" id="PS51447">
    <property type="entry name" value="FDX_ACB"/>
    <property type="match status" value="1"/>
</dbReference>
<dbReference type="InterPro" id="IPR045864">
    <property type="entry name" value="aa-tRNA-synth_II/BPL/LPL"/>
</dbReference>
<reference evidence="2" key="1">
    <citation type="submission" date="2020-05" db="EMBL/GenBank/DDBJ databases">
        <authorList>
            <person name="Chiriac C."/>
            <person name="Salcher M."/>
            <person name="Ghai R."/>
            <person name="Kavagutti S V."/>
        </authorList>
    </citation>
    <scope>NUCLEOTIDE SEQUENCE</scope>
</reference>
<name>A0A6J7E0W0_9ZZZZ</name>
<dbReference type="InterPro" id="IPR036690">
    <property type="entry name" value="Fdx_antiC-bd_sf"/>
</dbReference>